<gene>
    <name evidence="4" type="ORF">g.30464</name>
    <name evidence="5" type="ORF">g.30465</name>
</gene>
<dbReference type="GO" id="GO:0003677">
    <property type="term" value="F:DNA binding"/>
    <property type="evidence" value="ECO:0007669"/>
    <property type="project" value="UniProtKB-KW"/>
</dbReference>
<dbReference type="InterPro" id="IPR012682">
    <property type="entry name" value="Tscrpt_reg_Myc_N"/>
</dbReference>
<feature type="region of interest" description="Disordered" evidence="2">
    <location>
        <begin position="145"/>
        <end position="224"/>
    </location>
</feature>
<dbReference type="Gene3D" id="4.10.280.10">
    <property type="entry name" value="Helix-loop-helix DNA-binding domain"/>
    <property type="match status" value="1"/>
</dbReference>
<reference evidence="4" key="1">
    <citation type="submission" date="2015-11" db="EMBL/GenBank/DDBJ databases">
        <title>De novo transcriptome assembly of four potential Pierce s Disease insect vectors from Arizona vineyards.</title>
        <authorList>
            <person name="Tassone E.E."/>
        </authorList>
    </citation>
    <scope>NUCLEOTIDE SEQUENCE</scope>
</reference>
<feature type="compositionally biased region" description="Acidic residues" evidence="2">
    <location>
        <begin position="306"/>
        <end position="315"/>
    </location>
</feature>
<keyword evidence="1" id="KW-0238">DNA-binding</keyword>
<accession>A0A1B6IM61</accession>
<dbReference type="SUPFAM" id="SSF47459">
    <property type="entry name" value="HLH, helix-loop-helix DNA-binding domain"/>
    <property type="match status" value="1"/>
</dbReference>
<feature type="region of interest" description="Disordered" evidence="2">
    <location>
        <begin position="260"/>
        <end position="428"/>
    </location>
</feature>
<dbReference type="SMART" id="SM00353">
    <property type="entry name" value="HLH"/>
    <property type="match status" value="1"/>
</dbReference>
<dbReference type="FunFam" id="4.10.280.10:FF:000019">
    <property type="entry name" value="Myc proto-oncogene protein"/>
    <property type="match status" value="1"/>
</dbReference>
<dbReference type="PROSITE" id="PS50888">
    <property type="entry name" value="BHLH"/>
    <property type="match status" value="1"/>
</dbReference>
<dbReference type="Pfam" id="PF01056">
    <property type="entry name" value="Myc_N"/>
    <property type="match status" value="1"/>
</dbReference>
<dbReference type="EMBL" id="GECU01013991">
    <property type="protein sequence ID" value="JAS93715.1"/>
    <property type="molecule type" value="Transcribed_RNA"/>
</dbReference>
<dbReference type="EMBL" id="GECU01019721">
    <property type="protein sequence ID" value="JAS87985.1"/>
    <property type="molecule type" value="Transcribed_RNA"/>
</dbReference>
<name>A0A1B6IM61_9HEMI</name>
<feature type="compositionally biased region" description="Polar residues" evidence="2">
    <location>
        <begin position="145"/>
        <end position="163"/>
    </location>
</feature>
<dbReference type="InterPro" id="IPR011598">
    <property type="entry name" value="bHLH_dom"/>
</dbReference>
<dbReference type="GO" id="GO:0046983">
    <property type="term" value="F:protein dimerization activity"/>
    <property type="evidence" value="ECO:0007669"/>
    <property type="project" value="InterPro"/>
</dbReference>
<proteinExistence type="predicted"/>
<organism evidence="4">
    <name type="scientific">Homalodisca liturata</name>
    <dbReference type="NCBI Taxonomy" id="320908"/>
    <lineage>
        <taxon>Eukaryota</taxon>
        <taxon>Metazoa</taxon>
        <taxon>Ecdysozoa</taxon>
        <taxon>Arthropoda</taxon>
        <taxon>Hexapoda</taxon>
        <taxon>Insecta</taxon>
        <taxon>Pterygota</taxon>
        <taxon>Neoptera</taxon>
        <taxon>Paraneoptera</taxon>
        <taxon>Hemiptera</taxon>
        <taxon>Auchenorrhyncha</taxon>
        <taxon>Membracoidea</taxon>
        <taxon>Cicadellidae</taxon>
        <taxon>Cicadellinae</taxon>
        <taxon>Proconiini</taxon>
        <taxon>Homalodisca</taxon>
    </lineage>
</organism>
<feature type="compositionally biased region" description="Low complexity" evidence="2">
    <location>
        <begin position="316"/>
        <end position="333"/>
    </location>
</feature>
<evidence type="ECO:0000256" key="2">
    <source>
        <dbReference type="SAM" id="MobiDB-lite"/>
    </source>
</evidence>
<dbReference type="PANTHER" id="PTHR45851">
    <property type="entry name" value="MYC PROTO-ONCOGENE"/>
    <property type="match status" value="1"/>
</dbReference>
<feature type="domain" description="BHLH" evidence="3">
    <location>
        <begin position="425"/>
        <end position="477"/>
    </location>
</feature>
<feature type="compositionally biased region" description="Basic residues" evidence="2">
    <location>
        <begin position="362"/>
        <end position="380"/>
    </location>
</feature>
<dbReference type="AlphaFoldDB" id="A0A1B6IM61"/>
<evidence type="ECO:0000256" key="1">
    <source>
        <dbReference type="ARBA" id="ARBA00023125"/>
    </source>
</evidence>
<dbReference type="Pfam" id="PF00010">
    <property type="entry name" value="HLH"/>
    <property type="match status" value="1"/>
</dbReference>
<feature type="compositionally biased region" description="Polar residues" evidence="2">
    <location>
        <begin position="267"/>
        <end position="281"/>
    </location>
</feature>
<feature type="compositionally biased region" description="Polar residues" evidence="2">
    <location>
        <begin position="349"/>
        <end position="360"/>
    </location>
</feature>
<sequence>MPSCSVGDSLFAELHYRQTKEDLEGVFGDDYEMLDTMDLNTIDIDDVDLSFFETNCDEDSDEDLLDPANWVRGNHDCMLGGQCCNQDFPRAQVPPPRPAPQPVVQPAPQSSAPSVLITHSANKVVTIQKCIPAGSDKSDVVVVTNNSRTPPVSSGSRSLLLNRTTVQTQQQTSPASAQSLLTAQPSSARVIVKREFPTPQPSRPETPMSLSESEDDFGPIPIDAPVDNSTSIFRSALDVLTTPTPGVWDCDFLFGSAVRTKDEKPSGASQTDVTRKSALSTSDHDHNYDSSSKNLSLEGLGVDTPSDSEEDEEIDVVSLSERSASSRSSSCSRLPTHPTRQDRKELEDLTSTLLSASQAVSRKLKKTISSHGRHRRKRYRSGSSDEEEFPTVHQRQAKRHKRALGAVTQRRSKSSRFGEEEDSQEKRDLHNNMERMRRIDLRNSFEELKALVPMVANKERAAKVVILREASVYCIELSAECQSKCLQVNALRKEQERLRRVLSSLRKAACVSRRR</sequence>
<evidence type="ECO:0000313" key="5">
    <source>
        <dbReference type="EMBL" id="JAS93715.1"/>
    </source>
</evidence>
<protein>
    <recommendedName>
        <fullName evidence="3">BHLH domain-containing protein</fullName>
    </recommendedName>
</protein>
<dbReference type="InterPro" id="IPR036638">
    <property type="entry name" value="HLH_DNA-bd_sf"/>
</dbReference>
<evidence type="ECO:0000313" key="4">
    <source>
        <dbReference type="EMBL" id="JAS87985.1"/>
    </source>
</evidence>
<dbReference type="InterPro" id="IPR050433">
    <property type="entry name" value="Myc_transcription_factors"/>
</dbReference>
<dbReference type="CDD" id="cd11400">
    <property type="entry name" value="bHLHzip_Myc"/>
    <property type="match status" value="1"/>
</dbReference>
<evidence type="ECO:0000259" key="3">
    <source>
        <dbReference type="PROSITE" id="PS50888"/>
    </source>
</evidence>
<feature type="compositionally biased region" description="Polar residues" evidence="2">
    <location>
        <begin position="173"/>
        <end position="187"/>
    </location>
</feature>